<reference evidence="1" key="1">
    <citation type="submission" date="2020-05" db="EMBL/GenBank/DDBJ databases">
        <title>Mycena genomes resolve the evolution of fungal bioluminescence.</title>
        <authorList>
            <person name="Tsai I.J."/>
        </authorList>
    </citation>
    <scope>NUCLEOTIDE SEQUENCE</scope>
    <source>
        <strain evidence="1">171206Taipei</strain>
    </source>
</reference>
<proteinExistence type="predicted"/>
<protein>
    <submittedName>
        <fullName evidence="1">Uncharacterized protein</fullName>
    </submittedName>
</protein>
<dbReference type="RefSeq" id="XP_037215549.1">
    <property type="nucleotide sequence ID" value="XM_037367717.1"/>
</dbReference>
<keyword evidence="2" id="KW-1185">Reference proteome</keyword>
<comment type="caution">
    <text evidence="1">The sequence shown here is derived from an EMBL/GenBank/DDBJ whole genome shotgun (WGS) entry which is preliminary data.</text>
</comment>
<evidence type="ECO:0000313" key="1">
    <source>
        <dbReference type="EMBL" id="KAF7293386.1"/>
    </source>
</evidence>
<dbReference type="GeneID" id="59350233"/>
<sequence>MRYLGLSRFLLQVGQGCWARGGHPLLDSVGVSSLALVLATSLASIRKMGHPAITARKHKPHSTTTTNPELADCCPFPCRVSLATVTRLEASMDTINERERNGLCLTAGGEGISKELELLGVRGVVERGMCQCKIRPWSSVNDEFGDDTRSP</sequence>
<dbReference type="AlphaFoldDB" id="A0A8H6VVG3"/>
<evidence type="ECO:0000313" key="2">
    <source>
        <dbReference type="Proteomes" id="UP000636479"/>
    </source>
</evidence>
<dbReference type="EMBL" id="JACAZF010000010">
    <property type="protein sequence ID" value="KAF7293386.1"/>
    <property type="molecule type" value="Genomic_DNA"/>
</dbReference>
<dbReference type="Proteomes" id="UP000636479">
    <property type="component" value="Unassembled WGS sequence"/>
</dbReference>
<organism evidence="1 2">
    <name type="scientific">Mycena indigotica</name>
    <dbReference type="NCBI Taxonomy" id="2126181"/>
    <lineage>
        <taxon>Eukaryota</taxon>
        <taxon>Fungi</taxon>
        <taxon>Dikarya</taxon>
        <taxon>Basidiomycota</taxon>
        <taxon>Agaricomycotina</taxon>
        <taxon>Agaricomycetes</taxon>
        <taxon>Agaricomycetidae</taxon>
        <taxon>Agaricales</taxon>
        <taxon>Marasmiineae</taxon>
        <taxon>Mycenaceae</taxon>
        <taxon>Mycena</taxon>
    </lineage>
</organism>
<accession>A0A8H6VVG3</accession>
<gene>
    <name evidence="1" type="ORF">MIND_01115500</name>
</gene>
<name>A0A8H6VVG3_9AGAR</name>